<evidence type="ECO:0000256" key="5">
    <source>
        <dbReference type="ARBA" id="ARBA00023157"/>
    </source>
</evidence>
<feature type="active site" evidence="6">
    <location>
        <position position="325"/>
    </location>
</feature>
<dbReference type="EMBL" id="CP051143">
    <property type="protein sequence ID" value="QIX02456.1"/>
    <property type="molecule type" value="Genomic_DNA"/>
</dbReference>
<gene>
    <name evidence="11" type="ORF">AMS68_007973</name>
</gene>
<feature type="disulfide bond" evidence="8">
    <location>
        <begin position="396"/>
        <end position="424"/>
    </location>
</feature>
<dbReference type="SUPFAM" id="SSF48225">
    <property type="entry name" value="Seven-hairpin glycosidases"/>
    <property type="match status" value="1"/>
</dbReference>
<dbReference type="GO" id="GO:0005975">
    <property type="term" value="P:carbohydrate metabolic process"/>
    <property type="evidence" value="ECO:0007669"/>
    <property type="project" value="InterPro"/>
</dbReference>
<evidence type="ECO:0000256" key="9">
    <source>
        <dbReference type="RuleBase" id="RU361193"/>
    </source>
</evidence>
<dbReference type="PANTHER" id="PTHR11742:SF89">
    <property type="entry name" value="ALPHA-1,2-MANNOSIDASE"/>
    <property type="match status" value="1"/>
</dbReference>
<dbReference type="EC" id="3.2.1.-" evidence="9"/>
<evidence type="ECO:0000256" key="2">
    <source>
        <dbReference type="ARBA" id="ARBA00004922"/>
    </source>
</evidence>
<reference evidence="11 12" key="1">
    <citation type="journal article" date="2016" name="Sci. Rep.">
        <title>Peltaster fructicola genome reveals evolution from an invasive phytopathogen to an ectophytic parasite.</title>
        <authorList>
            <person name="Xu C."/>
            <person name="Chen H."/>
            <person name="Gleason M.L."/>
            <person name="Xu J.R."/>
            <person name="Liu H."/>
            <person name="Zhang R."/>
            <person name="Sun G."/>
        </authorList>
    </citation>
    <scope>NUCLEOTIDE SEQUENCE [LARGE SCALE GENOMIC DNA]</scope>
    <source>
        <strain evidence="11 12">LNHT1506</strain>
    </source>
</reference>
<evidence type="ECO:0000256" key="6">
    <source>
        <dbReference type="PIRSR" id="PIRSR601382-1"/>
    </source>
</evidence>
<dbReference type="GO" id="GO:0016020">
    <property type="term" value="C:membrane"/>
    <property type="evidence" value="ECO:0007669"/>
    <property type="project" value="InterPro"/>
</dbReference>
<dbReference type="AlphaFoldDB" id="A0A6H0Y637"/>
<dbReference type="GO" id="GO:0004571">
    <property type="term" value="F:mannosyl-oligosaccharide 1,2-alpha-mannosidase activity"/>
    <property type="evidence" value="ECO:0007669"/>
    <property type="project" value="InterPro"/>
</dbReference>
<dbReference type="InterPro" id="IPR001382">
    <property type="entry name" value="Glyco_hydro_47"/>
</dbReference>
<evidence type="ECO:0000313" key="11">
    <source>
        <dbReference type="EMBL" id="QIX02456.1"/>
    </source>
</evidence>
<dbReference type="InterPro" id="IPR012341">
    <property type="entry name" value="6hp_glycosidase-like_sf"/>
</dbReference>
<protein>
    <recommendedName>
        <fullName evidence="9">alpha-1,2-Mannosidase</fullName>
        <ecNumber evidence="9">3.2.1.-</ecNumber>
    </recommendedName>
</protein>
<feature type="active site" description="Proton donor" evidence="6">
    <location>
        <position position="188"/>
    </location>
</feature>
<evidence type="ECO:0000256" key="10">
    <source>
        <dbReference type="SAM" id="Phobius"/>
    </source>
</evidence>
<keyword evidence="9" id="KW-0326">Glycosidase</keyword>
<keyword evidence="5 8" id="KW-1015">Disulfide bond</keyword>
<dbReference type="GO" id="GO:0005783">
    <property type="term" value="C:endoplasmic reticulum"/>
    <property type="evidence" value="ECO:0007669"/>
    <property type="project" value="TreeGrafter"/>
</dbReference>
<dbReference type="Gene3D" id="1.50.10.10">
    <property type="match status" value="1"/>
</dbReference>
<dbReference type="UniPathway" id="UPA00378"/>
<sequence length="603" mass="68111">MFSIRRYVVYFVLSAAIILILRKLLIEQPSSIGGSGRTQYSDSDIPPKEAAIPLKRFKWTALKTHYPIPASSLFQLPSGKPLNLPKIQHDFGPETVEHATTRKTRQDAVKKTFLRCWNAYRTHAWMHDELSPLSGEVNDKFGGWGATLVDNLDTLWIMGLKSDFEEAAKAVLKIDTSAIKIESVNVFETNIRHLGGLLAAYDLSGNKKLLNKAREFGEMLIKPFDTPNHLPITRWDWEQAARNAPQRGPQKILLAEIGSLSMEFTRLSQLTGDPKWFSAVHNISLLFAAELKNTLLPGMFPVTIGAKDKLDVTKDNWFTLNGMADSFFEYLPKMHLLLGGLEPIYHKLYAVTMSTAIKHTLYRPMTPENADILFSGAARVKDASAELTALVQHLGCFTGGMFQLGGRLFDPSHFDIGKKLTNGCIWAYKSSPLGVMTEEFAVVACKDKDSCKWNEQLWRDDIQKRLDAGVDIDEHIAAHRLQNGITEYTDTKYHLRPEAIESVFLLYRMTGDASLQETAWEMYTSIMDISTTKLANAALLDVTHLPNELKGGIESQQFDSMESFWLAETLKYFYLIFSEPDLISLDEYVFNTEAHPFRRPTGR</sequence>
<accession>A0A6H0Y637</accession>
<dbReference type="GO" id="GO:0036503">
    <property type="term" value="P:ERAD pathway"/>
    <property type="evidence" value="ECO:0007669"/>
    <property type="project" value="UniProtKB-ARBA"/>
</dbReference>
<dbReference type="PANTHER" id="PTHR11742">
    <property type="entry name" value="MANNOSYL-OLIGOSACCHARIDE ALPHA-1,2-MANNOSIDASE-RELATED"/>
    <property type="match status" value="1"/>
</dbReference>
<keyword evidence="7" id="KW-0479">Metal-binding</keyword>
<feature type="active site" evidence="6">
    <location>
        <position position="498"/>
    </location>
</feature>
<keyword evidence="4 9" id="KW-0378">Hydrolase</keyword>
<evidence type="ECO:0000256" key="1">
    <source>
        <dbReference type="ARBA" id="ARBA00001913"/>
    </source>
</evidence>
<dbReference type="FunFam" id="1.50.10.10:FF:000037">
    <property type="entry name" value="alpha-1,2-Mannosidase"/>
    <property type="match status" value="1"/>
</dbReference>
<comment type="pathway">
    <text evidence="2">Protein modification; protein glycosylation.</text>
</comment>
<evidence type="ECO:0000256" key="3">
    <source>
        <dbReference type="ARBA" id="ARBA00007658"/>
    </source>
</evidence>
<keyword evidence="10" id="KW-0472">Membrane</keyword>
<feature type="binding site" evidence="7">
    <location>
        <position position="592"/>
    </location>
    <ligand>
        <name>Ca(2+)</name>
        <dbReference type="ChEBI" id="CHEBI:29108"/>
    </ligand>
</feature>
<dbReference type="PRINTS" id="PR00747">
    <property type="entry name" value="GLYHDRLASE47"/>
</dbReference>
<dbReference type="Proteomes" id="UP000503462">
    <property type="component" value="Chromosome 5"/>
</dbReference>
<evidence type="ECO:0000256" key="7">
    <source>
        <dbReference type="PIRSR" id="PIRSR601382-2"/>
    </source>
</evidence>
<dbReference type="Pfam" id="PF01532">
    <property type="entry name" value="Glyco_hydro_47"/>
    <property type="match status" value="1"/>
</dbReference>
<feature type="transmembrane region" description="Helical" evidence="10">
    <location>
        <begin position="7"/>
        <end position="25"/>
    </location>
</feature>
<feature type="active site" description="Proton donor" evidence="6">
    <location>
        <position position="438"/>
    </location>
</feature>
<dbReference type="InterPro" id="IPR050749">
    <property type="entry name" value="Glycosyl_Hydrolase_47"/>
</dbReference>
<proteinExistence type="inferred from homology"/>
<dbReference type="OrthoDB" id="8118055at2759"/>
<keyword evidence="10" id="KW-0812">Transmembrane</keyword>
<comment type="similarity">
    <text evidence="3 9">Belongs to the glycosyl hydrolase 47 family.</text>
</comment>
<comment type="cofactor">
    <cofactor evidence="1 7">
        <name>Ca(2+)</name>
        <dbReference type="ChEBI" id="CHEBI:29108"/>
    </cofactor>
</comment>
<keyword evidence="12" id="KW-1185">Reference proteome</keyword>
<organism evidence="11 12">
    <name type="scientific">Peltaster fructicola</name>
    <dbReference type="NCBI Taxonomy" id="286661"/>
    <lineage>
        <taxon>Eukaryota</taxon>
        <taxon>Fungi</taxon>
        <taxon>Dikarya</taxon>
        <taxon>Ascomycota</taxon>
        <taxon>Pezizomycotina</taxon>
        <taxon>Dothideomycetes</taxon>
        <taxon>Dothideomycetes incertae sedis</taxon>
        <taxon>Peltaster</taxon>
    </lineage>
</organism>
<keyword evidence="10" id="KW-1133">Transmembrane helix</keyword>
<dbReference type="InterPro" id="IPR036026">
    <property type="entry name" value="Seven-hairpin_glycosidases"/>
</dbReference>
<evidence type="ECO:0000256" key="8">
    <source>
        <dbReference type="PIRSR" id="PIRSR601382-3"/>
    </source>
</evidence>
<name>A0A6H0Y637_9PEZI</name>
<keyword evidence="7" id="KW-0106">Calcium</keyword>
<dbReference type="GO" id="GO:0005509">
    <property type="term" value="F:calcium ion binding"/>
    <property type="evidence" value="ECO:0007669"/>
    <property type="project" value="InterPro"/>
</dbReference>
<evidence type="ECO:0000256" key="4">
    <source>
        <dbReference type="ARBA" id="ARBA00022801"/>
    </source>
</evidence>
<evidence type="ECO:0000313" key="12">
    <source>
        <dbReference type="Proteomes" id="UP000503462"/>
    </source>
</evidence>